<keyword evidence="2" id="KW-1185">Reference proteome</keyword>
<gene>
    <name evidence="1" type="ORF">SCP_0507330</name>
</gene>
<evidence type="ECO:0000313" key="1">
    <source>
        <dbReference type="EMBL" id="GBE83678.1"/>
    </source>
</evidence>
<dbReference type="InParanoid" id="A0A401GN84"/>
<dbReference type="EMBL" id="BFAD01000005">
    <property type="protein sequence ID" value="GBE83678.1"/>
    <property type="molecule type" value="Genomic_DNA"/>
</dbReference>
<dbReference type="Proteomes" id="UP000287166">
    <property type="component" value="Unassembled WGS sequence"/>
</dbReference>
<proteinExistence type="predicted"/>
<accession>A0A401GN84</accession>
<dbReference type="RefSeq" id="XP_027614591.1">
    <property type="nucleotide sequence ID" value="XM_027758790.1"/>
</dbReference>
<reference evidence="1 2" key="1">
    <citation type="journal article" date="2018" name="Sci. Rep.">
        <title>Genome sequence of the cauliflower mushroom Sparassis crispa (Hanabiratake) and its association with beneficial usage.</title>
        <authorList>
            <person name="Kiyama R."/>
            <person name="Furutani Y."/>
            <person name="Kawaguchi K."/>
            <person name="Nakanishi T."/>
        </authorList>
    </citation>
    <scope>NUCLEOTIDE SEQUENCE [LARGE SCALE GENOMIC DNA]</scope>
</reference>
<protein>
    <submittedName>
        <fullName evidence="1">Uncharacterized protein</fullName>
    </submittedName>
</protein>
<dbReference type="GeneID" id="38780595"/>
<sequence length="50" mass="5614">MSTPWRPRGPLGANSVLVANGCARMREDRWRLSLLEAVQGRGKLGNSRRH</sequence>
<comment type="caution">
    <text evidence="1">The sequence shown here is derived from an EMBL/GenBank/DDBJ whole genome shotgun (WGS) entry which is preliminary data.</text>
</comment>
<name>A0A401GN84_9APHY</name>
<dbReference type="AlphaFoldDB" id="A0A401GN84"/>
<evidence type="ECO:0000313" key="2">
    <source>
        <dbReference type="Proteomes" id="UP000287166"/>
    </source>
</evidence>
<organism evidence="1 2">
    <name type="scientific">Sparassis crispa</name>
    <dbReference type="NCBI Taxonomy" id="139825"/>
    <lineage>
        <taxon>Eukaryota</taxon>
        <taxon>Fungi</taxon>
        <taxon>Dikarya</taxon>
        <taxon>Basidiomycota</taxon>
        <taxon>Agaricomycotina</taxon>
        <taxon>Agaricomycetes</taxon>
        <taxon>Polyporales</taxon>
        <taxon>Sparassidaceae</taxon>
        <taxon>Sparassis</taxon>
    </lineage>
</organism>